<reference evidence="3" key="1">
    <citation type="submission" date="2025-08" db="UniProtKB">
        <authorList>
            <consortium name="RefSeq"/>
        </authorList>
    </citation>
    <scope>IDENTIFICATION</scope>
    <source>
        <tissue evidence="3">Spleen</tissue>
    </source>
</reference>
<feature type="compositionally biased region" description="Basic and acidic residues" evidence="1">
    <location>
        <begin position="397"/>
        <end position="406"/>
    </location>
</feature>
<sequence>MVQVTELMPSKAQSLALSLLFRGPQSEQLGTIYFCSRGHATMGNQMSVPQRVEDQEDDLETITDQVVSGNECSPNGVPRVLSTCTIQHCDQVDLGISIREDNAAGSSPKTVEISNVADANGKNLGKEARPEAPAAKSRFFLRLSPLVPGRAGDEATDSSAGSGQLDVSCSKASGNKGPSESMVLPAAAAAGPGPNKSPGQAPAEDEATAACWGPEPLPLESEGAVPAKRKDPSFFDRVFKLDQAREKAPGDRQPETQRALSQESAVESAVSSGPPHHVPAEQDLVDSKEKGGQEVIPLSSSILEVPEELDTEKENPQTTNTAENNSIMSFFKTLVSSNKAETKKDPEDMGAEKSPPTSADPKSEKANFTPQETQGAAKSPKGCNPSGPSPSAAASETAKEGAKEKTGPTSMPLGKLFWKKSIKEDSVPTGPEENAVYESPVEMIKSEEIESALQTVDLNEDGDAVPEPAEVKPKQEDSKPARSPLMMFFRQMSVKGDGGNTVPEGINGKGSACQTSDSTEKVPTPPEPEPATIGQKGKDGNSKDKKSAAEMNKQKSNKPEAKEPAPCVEQGAVEVSSLQSGSKRPEKQRQSFRGLLKGLGSKRMLDAQVQTDPVSIGPIGKSK</sequence>
<dbReference type="RefSeq" id="XP_006839385.1">
    <property type="nucleotide sequence ID" value="XM_006839322.1"/>
</dbReference>
<dbReference type="PANTHER" id="PTHR15016">
    <property type="entry name" value="BREAST CARCINOMA-AMPLIFIED SEQUENCE 1"/>
    <property type="match status" value="1"/>
</dbReference>
<evidence type="ECO:0000256" key="1">
    <source>
        <dbReference type="SAM" id="MobiDB-lite"/>
    </source>
</evidence>
<dbReference type="AlphaFoldDB" id="A0A9B0WKL8"/>
<feature type="compositionally biased region" description="Basic and acidic residues" evidence="1">
    <location>
        <begin position="228"/>
        <end position="255"/>
    </location>
</feature>
<gene>
    <name evidence="3" type="primary">BCAS1</name>
</gene>
<feature type="compositionally biased region" description="Low complexity" evidence="1">
    <location>
        <begin position="185"/>
        <end position="194"/>
    </location>
</feature>
<keyword evidence="2" id="KW-1185">Reference proteome</keyword>
<feature type="compositionally biased region" description="Basic and acidic residues" evidence="1">
    <location>
        <begin position="340"/>
        <end position="351"/>
    </location>
</feature>
<dbReference type="PANTHER" id="PTHR15016:SF6">
    <property type="entry name" value="BREAST CARCINOMA-AMPLIFIED SEQUENCE 1"/>
    <property type="match status" value="1"/>
</dbReference>
<name>A0A9B0WKL8_CHRAS</name>
<feature type="compositionally biased region" description="Polar residues" evidence="1">
    <location>
        <begin position="157"/>
        <end position="178"/>
    </location>
</feature>
<organism evidence="2 3">
    <name type="scientific">Chrysochloris asiatica</name>
    <name type="common">Cape golden mole</name>
    <dbReference type="NCBI Taxonomy" id="185453"/>
    <lineage>
        <taxon>Eukaryota</taxon>
        <taxon>Metazoa</taxon>
        <taxon>Chordata</taxon>
        <taxon>Craniata</taxon>
        <taxon>Vertebrata</taxon>
        <taxon>Euteleostomi</taxon>
        <taxon>Mammalia</taxon>
        <taxon>Eutheria</taxon>
        <taxon>Afrotheria</taxon>
        <taxon>Chrysochloridae</taxon>
        <taxon>Chrysochlorinae</taxon>
        <taxon>Chrysochloris</taxon>
    </lineage>
</organism>
<protein>
    <submittedName>
        <fullName evidence="3">Breast carcinoma-amplified sequence 1</fullName>
    </submittedName>
</protein>
<dbReference type="GeneID" id="102835520"/>
<feature type="region of interest" description="Disordered" evidence="1">
    <location>
        <begin position="150"/>
        <end position="415"/>
    </location>
</feature>
<dbReference type="Proteomes" id="UP000504623">
    <property type="component" value="Unplaced"/>
</dbReference>
<dbReference type="GO" id="GO:0042552">
    <property type="term" value="P:myelination"/>
    <property type="evidence" value="ECO:0007669"/>
    <property type="project" value="TreeGrafter"/>
</dbReference>
<feature type="compositionally biased region" description="Polar residues" evidence="1">
    <location>
        <begin position="316"/>
        <end position="339"/>
    </location>
</feature>
<accession>A0A9B0WKL8</accession>
<feature type="region of interest" description="Disordered" evidence="1">
    <location>
        <begin position="103"/>
        <end position="133"/>
    </location>
</feature>
<feature type="compositionally biased region" description="Basic and acidic residues" evidence="1">
    <location>
        <begin position="536"/>
        <end position="548"/>
    </location>
</feature>
<evidence type="ECO:0000313" key="2">
    <source>
        <dbReference type="Proteomes" id="UP000504623"/>
    </source>
</evidence>
<feature type="region of interest" description="Disordered" evidence="1">
    <location>
        <begin position="455"/>
        <end position="623"/>
    </location>
</feature>
<feature type="compositionally biased region" description="Polar residues" evidence="1">
    <location>
        <begin position="104"/>
        <end position="113"/>
    </location>
</feature>
<dbReference type="InterPro" id="IPR026115">
    <property type="entry name" value="NABC1"/>
</dbReference>
<feature type="compositionally biased region" description="Low complexity" evidence="1">
    <location>
        <begin position="385"/>
        <end position="395"/>
    </location>
</feature>
<feature type="compositionally biased region" description="Polar residues" evidence="1">
    <location>
        <begin position="366"/>
        <end position="376"/>
    </location>
</feature>
<feature type="compositionally biased region" description="Basic and acidic residues" evidence="1">
    <location>
        <begin position="469"/>
        <end position="480"/>
    </location>
</feature>
<dbReference type="OrthoDB" id="8962384at2759"/>
<dbReference type="CTD" id="8537"/>
<evidence type="ECO:0000313" key="3">
    <source>
        <dbReference type="RefSeq" id="XP_006839385.1"/>
    </source>
</evidence>
<feature type="compositionally biased region" description="Low complexity" evidence="1">
    <location>
        <begin position="263"/>
        <end position="272"/>
    </location>
</feature>
<proteinExistence type="predicted"/>